<protein>
    <submittedName>
        <fullName evidence="2">Uncharacterized protein</fullName>
    </submittedName>
</protein>
<name>A0A433P4S9_9FUNG</name>
<sequence length="65" mass="7239">NEWIPETVTQSVQNAPSGYHSTRGELGKCGGRGHGTLNYREWAVYDQHACVPVHLIVYSYTSTSE</sequence>
<feature type="non-terminal residue" evidence="2">
    <location>
        <position position="1"/>
    </location>
</feature>
<feature type="compositionally biased region" description="Polar residues" evidence="1">
    <location>
        <begin position="7"/>
        <end position="20"/>
    </location>
</feature>
<comment type="caution">
    <text evidence="2">The sequence shown here is derived from an EMBL/GenBank/DDBJ whole genome shotgun (WGS) entry which is preliminary data.</text>
</comment>
<evidence type="ECO:0000313" key="2">
    <source>
        <dbReference type="EMBL" id="RUS12551.1"/>
    </source>
</evidence>
<gene>
    <name evidence="2" type="ORF">BC938DRAFT_478765</name>
</gene>
<organism evidence="2 3">
    <name type="scientific">Jimgerdemannia flammicorona</name>
    <dbReference type="NCBI Taxonomy" id="994334"/>
    <lineage>
        <taxon>Eukaryota</taxon>
        <taxon>Fungi</taxon>
        <taxon>Fungi incertae sedis</taxon>
        <taxon>Mucoromycota</taxon>
        <taxon>Mucoromycotina</taxon>
        <taxon>Endogonomycetes</taxon>
        <taxon>Endogonales</taxon>
        <taxon>Endogonaceae</taxon>
        <taxon>Jimgerdemannia</taxon>
    </lineage>
</organism>
<dbReference type="Proteomes" id="UP000274822">
    <property type="component" value="Unassembled WGS sequence"/>
</dbReference>
<proteinExistence type="predicted"/>
<reference evidence="2 3" key="1">
    <citation type="journal article" date="2018" name="New Phytol.">
        <title>Phylogenomics of Endogonaceae and evolution of mycorrhizas within Mucoromycota.</title>
        <authorList>
            <person name="Chang Y."/>
            <person name="Desiro A."/>
            <person name="Na H."/>
            <person name="Sandor L."/>
            <person name="Lipzen A."/>
            <person name="Clum A."/>
            <person name="Barry K."/>
            <person name="Grigoriev I.V."/>
            <person name="Martin F.M."/>
            <person name="Stajich J.E."/>
            <person name="Smith M.E."/>
            <person name="Bonito G."/>
            <person name="Spatafora J.W."/>
        </authorList>
    </citation>
    <scope>NUCLEOTIDE SEQUENCE [LARGE SCALE GENOMIC DNA]</scope>
    <source>
        <strain evidence="2 3">AD002</strain>
    </source>
</reference>
<feature type="region of interest" description="Disordered" evidence="1">
    <location>
        <begin position="1"/>
        <end position="24"/>
    </location>
</feature>
<dbReference type="EMBL" id="RBNJ01034362">
    <property type="protein sequence ID" value="RUS12551.1"/>
    <property type="molecule type" value="Genomic_DNA"/>
</dbReference>
<dbReference type="Gene3D" id="6.20.320.10">
    <property type="match status" value="1"/>
</dbReference>
<accession>A0A433P4S9</accession>
<keyword evidence="3" id="KW-1185">Reference proteome</keyword>
<evidence type="ECO:0000256" key="1">
    <source>
        <dbReference type="SAM" id="MobiDB-lite"/>
    </source>
</evidence>
<evidence type="ECO:0000313" key="3">
    <source>
        <dbReference type="Proteomes" id="UP000274822"/>
    </source>
</evidence>
<dbReference type="AlphaFoldDB" id="A0A433P4S9"/>